<sequence>MILAAVWLQTLFGWVQFLLLEPGNPFGYDTVANRPYGIFQQPNVMASFLATGLVLSAYMLARIPMYRGKWSWQHVCLLLTPVATIPLLVVLSSRTGWLAAVVGSLMMLPYLRQFGAKAQWRIWSLMVVLGLTVSWALNSSTDWSPKEERLSLVSARAMHIPQALICS</sequence>
<keyword evidence="1" id="KW-1133">Transmembrane helix</keyword>
<dbReference type="Proteomes" id="UP000029227">
    <property type="component" value="Unassembled WGS sequence"/>
</dbReference>
<dbReference type="PANTHER" id="PTHR37422:SF21">
    <property type="entry name" value="EXOQ-LIKE PROTEIN"/>
    <property type="match status" value="1"/>
</dbReference>
<feature type="domain" description="Protein glycosylation ligase" evidence="2">
    <location>
        <begin position="35"/>
        <end position="58"/>
    </location>
</feature>
<evidence type="ECO:0000313" key="3">
    <source>
        <dbReference type="EMBL" id="GAL06362.1"/>
    </source>
</evidence>
<protein>
    <submittedName>
        <fullName evidence="3">Lipid A core-O-antigen ligase</fullName>
    </submittedName>
</protein>
<dbReference type="InterPro" id="IPR051533">
    <property type="entry name" value="WaaL-like"/>
</dbReference>
<feature type="transmembrane region" description="Helical" evidence="1">
    <location>
        <begin position="44"/>
        <end position="63"/>
    </location>
</feature>
<dbReference type="InterPro" id="IPR031726">
    <property type="entry name" value="PglL_A"/>
</dbReference>
<dbReference type="Pfam" id="PF15864">
    <property type="entry name" value="PglL_A"/>
    <property type="match status" value="1"/>
</dbReference>
<dbReference type="PANTHER" id="PTHR37422">
    <property type="entry name" value="TEICHURONIC ACID BIOSYNTHESIS PROTEIN TUAE"/>
    <property type="match status" value="1"/>
</dbReference>
<evidence type="ECO:0000256" key="1">
    <source>
        <dbReference type="SAM" id="Phobius"/>
    </source>
</evidence>
<dbReference type="STRING" id="754436.JCM19237_2453"/>
<feature type="transmembrane region" description="Helical" evidence="1">
    <location>
        <begin position="75"/>
        <end position="100"/>
    </location>
</feature>
<evidence type="ECO:0000313" key="4">
    <source>
        <dbReference type="Proteomes" id="UP000029227"/>
    </source>
</evidence>
<reference evidence="3 4" key="1">
    <citation type="journal article" date="2014" name="Genome Announc.">
        <title>Draft Genome Sequences of Two Vibrionaceae Species, Vibrio ponticus C121 and Photobacterium aphoticum C119, Isolated as Coral Reef Microbiota.</title>
        <authorList>
            <person name="Al-saari N."/>
            <person name="Meirelles P.M."/>
            <person name="Mino S."/>
            <person name="Suda W."/>
            <person name="Oshima K."/>
            <person name="Hattori M."/>
            <person name="Ohkuma M."/>
            <person name="Thompson F.L."/>
            <person name="Gomez-Gil B."/>
            <person name="Sawabe T."/>
            <person name="Sawabe T."/>
        </authorList>
    </citation>
    <scope>NUCLEOTIDE SEQUENCE [LARGE SCALE GENOMIC DNA]</scope>
    <source>
        <strain evidence="3 4">JCM 19237</strain>
    </source>
</reference>
<gene>
    <name evidence="3" type="ORF">JCM19237_2453</name>
</gene>
<dbReference type="eggNOG" id="COG3307">
    <property type="taxonomic scope" value="Bacteria"/>
</dbReference>
<dbReference type="AlphaFoldDB" id="A0A090RFL6"/>
<feature type="transmembrane region" description="Helical" evidence="1">
    <location>
        <begin position="120"/>
        <end position="137"/>
    </location>
</feature>
<dbReference type="GO" id="GO:0016874">
    <property type="term" value="F:ligase activity"/>
    <property type="evidence" value="ECO:0007669"/>
    <property type="project" value="UniProtKB-KW"/>
</dbReference>
<comment type="caution">
    <text evidence="3">The sequence shown here is derived from an EMBL/GenBank/DDBJ whole genome shotgun (WGS) entry which is preliminary data.</text>
</comment>
<keyword evidence="3" id="KW-0436">Ligase</keyword>
<dbReference type="EMBL" id="BBMN01000011">
    <property type="protein sequence ID" value="GAL06362.1"/>
    <property type="molecule type" value="Genomic_DNA"/>
</dbReference>
<keyword evidence="1" id="KW-0472">Membrane</keyword>
<proteinExistence type="predicted"/>
<name>A0A090RFL6_9GAMM</name>
<organism evidence="3 4">
    <name type="scientific">Photobacterium aphoticum</name>
    <dbReference type="NCBI Taxonomy" id="754436"/>
    <lineage>
        <taxon>Bacteria</taxon>
        <taxon>Pseudomonadati</taxon>
        <taxon>Pseudomonadota</taxon>
        <taxon>Gammaproteobacteria</taxon>
        <taxon>Vibrionales</taxon>
        <taxon>Vibrionaceae</taxon>
        <taxon>Photobacterium</taxon>
    </lineage>
</organism>
<evidence type="ECO:0000259" key="2">
    <source>
        <dbReference type="Pfam" id="PF15864"/>
    </source>
</evidence>
<accession>A0A090RFL6</accession>
<keyword evidence="1" id="KW-0812">Transmembrane</keyword>